<evidence type="ECO:0000259" key="13">
    <source>
        <dbReference type="Pfam" id="PF08345"/>
    </source>
</evidence>
<dbReference type="RefSeq" id="WP_163966330.1">
    <property type="nucleotide sequence ID" value="NZ_JAAIVB010000065.1"/>
</dbReference>
<dbReference type="InterPro" id="IPR043427">
    <property type="entry name" value="YscJ/FliF"/>
</dbReference>
<dbReference type="EMBL" id="JAAIVB010000065">
    <property type="protein sequence ID" value="NEX63025.1"/>
    <property type="molecule type" value="Genomic_DNA"/>
</dbReference>
<dbReference type="GO" id="GO:0005886">
    <property type="term" value="C:plasma membrane"/>
    <property type="evidence" value="ECO:0007669"/>
    <property type="project" value="UniProtKB-SubCell"/>
</dbReference>
<gene>
    <name evidence="14" type="primary">fliF</name>
    <name evidence="14" type="ORF">G3574_18230</name>
</gene>
<evidence type="ECO:0000259" key="12">
    <source>
        <dbReference type="Pfam" id="PF01514"/>
    </source>
</evidence>
<dbReference type="InterPro" id="IPR000067">
    <property type="entry name" value="FlgMring_FliF"/>
</dbReference>
<evidence type="ECO:0000256" key="5">
    <source>
        <dbReference type="ARBA" id="ARBA00022692"/>
    </source>
</evidence>
<evidence type="ECO:0000256" key="3">
    <source>
        <dbReference type="ARBA" id="ARBA00007971"/>
    </source>
</evidence>
<keyword evidence="14" id="KW-0969">Cilium</keyword>
<evidence type="ECO:0000256" key="8">
    <source>
        <dbReference type="ARBA" id="ARBA00023143"/>
    </source>
</evidence>
<keyword evidence="14" id="KW-0966">Cell projection</keyword>
<dbReference type="NCBIfam" id="TIGR00206">
    <property type="entry name" value="fliF"/>
    <property type="match status" value="1"/>
</dbReference>
<keyword evidence="15" id="KW-1185">Reference proteome</keyword>
<dbReference type="PANTHER" id="PTHR30046">
    <property type="entry name" value="FLAGELLAR M-RING PROTEIN"/>
    <property type="match status" value="1"/>
</dbReference>
<evidence type="ECO:0000256" key="6">
    <source>
        <dbReference type="ARBA" id="ARBA00022989"/>
    </source>
</evidence>
<dbReference type="InterPro" id="IPR013556">
    <property type="entry name" value="Flag_M-ring_C"/>
</dbReference>
<keyword evidence="5 11" id="KW-0812">Transmembrane</keyword>
<comment type="caution">
    <text evidence="14">The sequence shown here is derived from an EMBL/GenBank/DDBJ whole genome shotgun (WGS) entry which is preliminary data.</text>
</comment>
<sequence length="494" mass="52548">MENLIALWNRQPAGKKAGLAAGMLLILALVAALGYMTMRVEYQVLFSDLQQRDAAAMAAELERMKVPYRLSDNGGAILVPKDQVHKSRMKLAGKDIPLQGGIGFEVFNNADFGMTDFVQKVNYQRAVQGELTRTLLSIEDVQAVRVHLAVPEQGLFKKATTRSKASVTLTLKPSKTLAANQITGIQRLVAASVADVAPDDVTVIDQHGVALTRRAQAEGEVLASGVQIESKRETEDYLARKINLVLENAFGRGAATAIVDVALSGDHRRIVTEQGVQSKTGKSDAGAATAGSRERPASNAVPSIEGMSLAGNLNPLPDGATPGNRRVEQTVIPPGGLRRMTVAIVIKRQLDPAQLERLKEVVGSAAGFNAQRGDAIVVYPLGDAASANAADAKTTTDQVRPDEEASVRSEGQSRERITSAGTHWIAMAGIVAGFGGLALFLALRRRAARYTPAISMAGSPLAPAMTAAEREKTLVRLKQWVNGGQAGLTGEVRR</sequence>
<dbReference type="GO" id="GO:0009431">
    <property type="term" value="C:bacterial-type flagellum basal body, MS ring"/>
    <property type="evidence" value="ECO:0007669"/>
    <property type="project" value="InterPro"/>
</dbReference>
<dbReference type="Gene3D" id="3.30.300.30">
    <property type="match status" value="1"/>
</dbReference>
<dbReference type="GO" id="GO:0003774">
    <property type="term" value="F:cytoskeletal motor activity"/>
    <property type="evidence" value="ECO:0007669"/>
    <property type="project" value="InterPro"/>
</dbReference>
<feature type="transmembrane region" description="Helical" evidence="11">
    <location>
        <begin position="17"/>
        <end position="38"/>
    </location>
</feature>
<comment type="similarity">
    <text evidence="3 9">Belongs to the FliF family.</text>
</comment>
<feature type="compositionally biased region" description="Low complexity" evidence="10">
    <location>
        <begin position="387"/>
        <end position="397"/>
    </location>
</feature>
<feature type="transmembrane region" description="Helical" evidence="11">
    <location>
        <begin position="424"/>
        <end position="443"/>
    </location>
</feature>
<dbReference type="InterPro" id="IPR045851">
    <property type="entry name" value="AMP-bd_C_sf"/>
</dbReference>
<dbReference type="PIRSF" id="PIRSF004862">
    <property type="entry name" value="FliF"/>
    <property type="match status" value="1"/>
</dbReference>
<dbReference type="InterPro" id="IPR006182">
    <property type="entry name" value="FliF_N_dom"/>
</dbReference>
<comment type="function">
    <text evidence="9">The M ring may be actively involved in energy transduction.</text>
</comment>
<evidence type="ECO:0000313" key="15">
    <source>
        <dbReference type="Proteomes" id="UP000482155"/>
    </source>
</evidence>
<proteinExistence type="inferred from homology"/>
<dbReference type="PANTHER" id="PTHR30046:SF0">
    <property type="entry name" value="FLAGELLAR M-RING PROTEIN"/>
    <property type="match status" value="1"/>
</dbReference>
<evidence type="ECO:0000256" key="9">
    <source>
        <dbReference type="PIRNR" id="PIRNR004862"/>
    </source>
</evidence>
<feature type="compositionally biased region" description="Basic and acidic residues" evidence="10">
    <location>
        <begin position="399"/>
        <end position="415"/>
    </location>
</feature>
<feature type="domain" description="Flagellar M-ring N-terminal" evidence="12">
    <location>
        <begin position="39"/>
        <end position="212"/>
    </location>
</feature>
<evidence type="ECO:0000256" key="7">
    <source>
        <dbReference type="ARBA" id="ARBA00023136"/>
    </source>
</evidence>
<keyword evidence="6 11" id="KW-1133">Transmembrane helix</keyword>
<evidence type="ECO:0000256" key="1">
    <source>
        <dbReference type="ARBA" id="ARBA00004117"/>
    </source>
</evidence>
<organism evidence="14 15">
    <name type="scientific">Noviherbaspirillum galbum</name>
    <dbReference type="NCBI Taxonomy" id="2709383"/>
    <lineage>
        <taxon>Bacteria</taxon>
        <taxon>Pseudomonadati</taxon>
        <taxon>Pseudomonadota</taxon>
        <taxon>Betaproteobacteria</taxon>
        <taxon>Burkholderiales</taxon>
        <taxon>Oxalobacteraceae</taxon>
        <taxon>Noviherbaspirillum</taxon>
    </lineage>
</organism>
<evidence type="ECO:0000256" key="2">
    <source>
        <dbReference type="ARBA" id="ARBA00004651"/>
    </source>
</evidence>
<keyword evidence="4" id="KW-1003">Cell membrane</keyword>
<dbReference type="GO" id="GO:0071973">
    <property type="term" value="P:bacterial-type flagellum-dependent cell motility"/>
    <property type="evidence" value="ECO:0007669"/>
    <property type="project" value="InterPro"/>
</dbReference>
<feature type="region of interest" description="Disordered" evidence="10">
    <location>
        <begin position="387"/>
        <end position="415"/>
    </location>
</feature>
<accession>A0A6B3SUI5</accession>
<keyword evidence="7 11" id="KW-0472">Membrane</keyword>
<dbReference type="Proteomes" id="UP000482155">
    <property type="component" value="Unassembled WGS sequence"/>
</dbReference>
<dbReference type="AlphaFoldDB" id="A0A6B3SUI5"/>
<evidence type="ECO:0000256" key="11">
    <source>
        <dbReference type="SAM" id="Phobius"/>
    </source>
</evidence>
<comment type="subcellular location">
    <subcellularLocation>
        <location evidence="1 9">Bacterial flagellum basal body</location>
    </subcellularLocation>
    <subcellularLocation>
        <location evidence="2">Cell membrane</location>
        <topology evidence="2">Multi-pass membrane protein</topology>
    </subcellularLocation>
</comment>
<dbReference type="Pfam" id="PF08345">
    <property type="entry name" value="YscJ_FliF_C"/>
    <property type="match status" value="1"/>
</dbReference>
<protein>
    <recommendedName>
        <fullName evidence="9">Flagellar M-ring protein</fullName>
    </recommendedName>
</protein>
<dbReference type="Pfam" id="PF01514">
    <property type="entry name" value="YscJ_FliF"/>
    <property type="match status" value="1"/>
</dbReference>
<keyword evidence="8 9" id="KW-0975">Bacterial flagellum</keyword>
<evidence type="ECO:0000313" key="14">
    <source>
        <dbReference type="EMBL" id="NEX63025.1"/>
    </source>
</evidence>
<feature type="region of interest" description="Disordered" evidence="10">
    <location>
        <begin position="272"/>
        <end position="332"/>
    </location>
</feature>
<keyword evidence="14" id="KW-0282">Flagellum</keyword>
<dbReference type="PRINTS" id="PR01009">
    <property type="entry name" value="FLGMRINGFLIF"/>
</dbReference>
<reference evidence="14 15" key="1">
    <citation type="submission" date="2020-02" db="EMBL/GenBank/DDBJ databases">
        <authorList>
            <person name="Kim M.K."/>
        </authorList>
    </citation>
    <scope>NUCLEOTIDE SEQUENCE [LARGE SCALE GENOMIC DNA]</scope>
    <source>
        <strain evidence="14 15">17J57-3</strain>
    </source>
</reference>
<evidence type="ECO:0000256" key="10">
    <source>
        <dbReference type="SAM" id="MobiDB-lite"/>
    </source>
</evidence>
<feature type="domain" description="Flagellar M-ring C-terminal" evidence="13">
    <location>
        <begin position="324"/>
        <end position="378"/>
    </location>
</feature>
<name>A0A6B3SUI5_9BURK</name>
<evidence type="ECO:0000256" key="4">
    <source>
        <dbReference type="ARBA" id="ARBA00022475"/>
    </source>
</evidence>